<comment type="caution">
    <text evidence="8">The sequence shown here is derived from an EMBL/GenBank/DDBJ whole genome shotgun (WGS) entry which is preliminary data.</text>
</comment>
<dbReference type="InterPro" id="IPR051449">
    <property type="entry name" value="ABC-2_transporter_component"/>
</dbReference>
<accession>A0A4R4EFC5</accession>
<feature type="transmembrane region" description="Helical" evidence="6">
    <location>
        <begin position="353"/>
        <end position="372"/>
    </location>
</feature>
<keyword evidence="2" id="KW-1003">Cell membrane</keyword>
<dbReference type="GO" id="GO:0140359">
    <property type="term" value="F:ABC-type transporter activity"/>
    <property type="evidence" value="ECO:0007669"/>
    <property type="project" value="InterPro"/>
</dbReference>
<dbReference type="Pfam" id="PF12698">
    <property type="entry name" value="ABC2_membrane_3"/>
    <property type="match status" value="1"/>
</dbReference>
<feature type="transmembrane region" description="Helical" evidence="6">
    <location>
        <begin position="378"/>
        <end position="401"/>
    </location>
</feature>
<feature type="transmembrane region" description="Helical" evidence="6">
    <location>
        <begin position="292"/>
        <end position="318"/>
    </location>
</feature>
<dbReference type="EMBL" id="SKFG01000008">
    <property type="protein sequence ID" value="TCZ77790.1"/>
    <property type="molecule type" value="Genomic_DNA"/>
</dbReference>
<evidence type="ECO:0000313" key="8">
    <source>
        <dbReference type="EMBL" id="TCZ77790.1"/>
    </source>
</evidence>
<keyword evidence="4 6" id="KW-1133">Transmembrane helix</keyword>
<sequence length="427" mass="46912">MNKMLSVIRYTFMSNFNMKSFKVMTVVLAIIVSIVINLPAIINAFSSSDVKVEKVGIFQAQSDLGTKLQQYYEAQKTPKISIVMLPDAGSAAANDAYGKEQIKQKEIVGYMEVSSELVGGFPKVIYKSEASTLETGIRTELSIALQGLKTNSVLKDISPEQLAMIQTPVSVESVQVKATTTEAGAGRSEAEMMVAFGLVYAMLFLIYMSVISYGNTIATMITQEKSSRVMELLITSSNPTQQMFGKIFGVCLMGIVQIVILILVAIGNMLLPHNQTIIKDMNIDFSTIPSDLIVYFVIFYLGGFFIYAMIAAGVGSLVSRIEEVAQAIMPIMFLVMAGFFIAIFGLRSPEAPFVVAMSYVPFFSPLIMFLRIGISNPAWWEIATSIGILAISIVLMGWLSAKIYRTGVLMYGKRPSIKELRKAMKSM</sequence>
<evidence type="ECO:0000256" key="3">
    <source>
        <dbReference type="ARBA" id="ARBA00022692"/>
    </source>
</evidence>
<dbReference type="AlphaFoldDB" id="A0A4R4EFC5"/>
<dbReference type="PANTHER" id="PTHR30294:SF29">
    <property type="entry name" value="MULTIDRUG ABC TRANSPORTER PERMEASE YBHS-RELATED"/>
    <property type="match status" value="1"/>
</dbReference>
<feature type="domain" description="ABC-2 type transporter transmembrane" evidence="7">
    <location>
        <begin position="19"/>
        <end position="401"/>
    </location>
</feature>
<evidence type="ECO:0000313" key="9">
    <source>
        <dbReference type="Proteomes" id="UP000295418"/>
    </source>
</evidence>
<dbReference type="InterPro" id="IPR013525">
    <property type="entry name" value="ABC2_TM"/>
</dbReference>
<gene>
    <name evidence="8" type="ORF">E0485_09960</name>
</gene>
<evidence type="ECO:0000256" key="2">
    <source>
        <dbReference type="ARBA" id="ARBA00022475"/>
    </source>
</evidence>
<evidence type="ECO:0000256" key="4">
    <source>
        <dbReference type="ARBA" id="ARBA00022989"/>
    </source>
</evidence>
<comment type="subcellular location">
    <subcellularLocation>
        <location evidence="1">Cell membrane</location>
        <topology evidence="1">Multi-pass membrane protein</topology>
    </subcellularLocation>
</comment>
<organism evidence="8 9">
    <name type="scientific">Paenibacillus albiflavus</name>
    <dbReference type="NCBI Taxonomy" id="2545760"/>
    <lineage>
        <taxon>Bacteria</taxon>
        <taxon>Bacillati</taxon>
        <taxon>Bacillota</taxon>
        <taxon>Bacilli</taxon>
        <taxon>Bacillales</taxon>
        <taxon>Paenibacillaceae</taxon>
        <taxon>Paenibacillus</taxon>
    </lineage>
</organism>
<dbReference type="PANTHER" id="PTHR30294">
    <property type="entry name" value="MEMBRANE COMPONENT OF ABC TRANSPORTER YHHJ-RELATED"/>
    <property type="match status" value="1"/>
</dbReference>
<feature type="transmembrane region" description="Helical" evidence="6">
    <location>
        <begin position="20"/>
        <end position="45"/>
    </location>
</feature>
<keyword evidence="3 6" id="KW-0812">Transmembrane</keyword>
<protein>
    <submittedName>
        <fullName evidence="8">ABC transporter permease</fullName>
    </submittedName>
</protein>
<feature type="transmembrane region" description="Helical" evidence="6">
    <location>
        <begin position="194"/>
        <end position="214"/>
    </location>
</feature>
<feature type="transmembrane region" description="Helical" evidence="6">
    <location>
        <begin position="324"/>
        <end position="346"/>
    </location>
</feature>
<evidence type="ECO:0000259" key="7">
    <source>
        <dbReference type="Pfam" id="PF12698"/>
    </source>
</evidence>
<dbReference type="OrthoDB" id="9768837at2"/>
<evidence type="ECO:0000256" key="6">
    <source>
        <dbReference type="SAM" id="Phobius"/>
    </source>
</evidence>
<reference evidence="8 9" key="1">
    <citation type="submission" date="2019-03" db="EMBL/GenBank/DDBJ databases">
        <authorList>
            <person name="Kim M.K.M."/>
        </authorList>
    </citation>
    <scope>NUCLEOTIDE SEQUENCE [LARGE SCALE GENOMIC DNA]</scope>
    <source>
        <strain evidence="8 9">18JY21-1</strain>
    </source>
</reference>
<feature type="transmembrane region" description="Helical" evidence="6">
    <location>
        <begin position="247"/>
        <end position="271"/>
    </location>
</feature>
<dbReference type="Proteomes" id="UP000295418">
    <property type="component" value="Unassembled WGS sequence"/>
</dbReference>
<proteinExistence type="predicted"/>
<keyword evidence="9" id="KW-1185">Reference proteome</keyword>
<dbReference type="GO" id="GO:0005886">
    <property type="term" value="C:plasma membrane"/>
    <property type="evidence" value="ECO:0007669"/>
    <property type="project" value="UniProtKB-SubCell"/>
</dbReference>
<name>A0A4R4EFC5_9BACL</name>
<dbReference type="RefSeq" id="WP_132417873.1">
    <property type="nucleotide sequence ID" value="NZ_SKFG01000008.1"/>
</dbReference>
<evidence type="ECO:0000256" key="1">
    <source>
        <dbReference type="ARBA" id="ARBA00004651"/>
    </source>
</evidence>
<keyword evidence="5 6" id="KW-0472">Membrane</keyword>
<evidence type="ECO:0000256" key="5">
    <source>
        <dbReference type="ARBA" id="ARBA00023136"/>
    </source>
</evidence>